<evidence type="ECO:0000256" key="6">
    <source>
        <dbReference type="ARBA" id="ARBA00023136"/>
    </source>
</evidence>
<comment type="similarity">
    <text evidence="8 9">Belongs to the TonB-dependent receptor family.</text>
</comment>
<dbReference type="AlphaFoldDB" id="A0A7X9RX14"/>
<dbReference type="InterPro" id="IPR023996">
    <property type="entry name" value="TonB-dep_OMP_SusC/RagA"/>
</dbReference>
<evidence type="ECO:0000256" key="4">
    <source>
        <dbReference type="ARBA" id="ARBA00022692"/>
    </source>
</evidence>
<proteinExistence type="inferred from homology"/>
<dbReference type="RefSeq" id="WP_169658562.1">
    <property type="nucleotide sequence ID" value="NZ_JABANE010000061.1"/>
</dbReference>
<dbReference type="Proteomes" id="UP000576082">
    <property type="component" value="Unassembled WGS sequence"/>
</dbReference>
<evidence type="ECO:0000313" key="13">
    <source>
        <dbReference type="EMBL" id="NME70322.1"/>
    </source>
</evidence>
<evidence type="ECO:0000256" key="8">
    <source>
        <dbReference type="PROSITE-ProRule" id="PRU01360"/>
    </source>
</evidence>
<feature type="domain" description="TonB-dependent receptor plug" evidence="12">
    <location>
        <begin position="120"/>
        <end position="245"/>
    </location>
</feature>
<organism evidence="13 14">
    <name type="scientific">Flammeovirga aprica JL-4</name>
    <dbReference type="NCBI Taxonomy" id="694437"/>
    <lineage>
        <taxon>Bacteria</taxon>
        <taxon>Pseudomonadati</taxon>
        <taxon>Bacteroidota</taxon>
        <taxon>Cytophagia</taxon>
        <taxon>Cytophagales</taxon>
        <taxon>Flammeovirgaceae</taxon>
        <taxon>Flammeovirga</taxon>
    </lineage>
</organism>
<dbReference type="Gene3D" id="2.60.40.1120">
    <property type="entry name" value="Carboxypeptidase-like, regulatory domain"/>
    <property type="match status" value="1"/>
</dbReference>
<dbReference type="Gene3D" id="2.40.170.20">
    <property type="entry name" value="TonB-dependent receptor, beta-barrel domain"/>
    <property type="match status" value="1"/>
</dbReference>
<evidence type="ECO:0000256" key="1">
    <source>
        <dbReference type="ARBA" id="ARBA00004571"/>
    </source>
</evidence>
<accession>A0A7X9RX14</accession>
<feature type="signal peptide" evidence="10">
    <location>
        <begin position="1"/>
        <end position="24"/>
    </location>
</feature>
<evidence type="ECO:0000256" key="9">
    <source>
        <dbReference type="RuleBase" id="RU003357"/>
    </source>
</evidence>
<keyword evidence="2 8" id="KW-0813">Transport</keyword>
<dbReference type="Pfam" id="PF07715">
    <property type="entry name" value="Plug"/>
    <property type="match status" value="1"/>
</dbReference>
<evidence type="ECO:0000259" key="11">
    <source>
        <dbReference type="Pfam" id="PF00593"/>
    </source>
</evidence>
<evidence type="ECO:0000256" key="2">
    <source>
        <dbReference type="ARBA" id="ARBA00022448"/>
    </source>
</evidence>
<dbReference type="InterPro" id="IPR008969">
    <property type="entry name" value="CarboxyPept-like_regulatory"/>
</dbReference>
<evidence type="ECO:0000256" key="5">
    <source>
        <dbReference type="ARBA" id="ARBA00023077"/>
    </source>
</evidence>
<keyword evidence="7 8" id="KW-0998">Cell outer membrane</keyword>
<keyword evidence="4 8" id="KW-0812">Transmembrane</keyword>
<dbReference type="InterPro" id="IPR023997">
    <property type="entry name" value="TonB-dep_OMP_SusC/RagA_CS"/>
</dbReference>
<sequence>MKRILHSISLMIVLFMTCTLTLHAQEQLITGSIKDTMTGEPLIGASIKIKGTSKGSITDFNGEFKLQAGPNSILQISYIGYKSKEINVNNQSTINIKLDPDATEMEELVVVGLGVEREERSLGYAVQEVSGDDLGAVTSSSNVMNNLSGKVAGVQINQVGGSPGSSSNVVIRGNAILDGSNQPLYVIDGIPMNNSNIANANDGDSGGIDTGDGMSGINAEDIESINVLKGPAATAIYGSRGINGVIMITTKSGKGGQKGLGVDFSHSSTISTLGITPDNQEEYAHGTNGMFPTDPRRDYGMWGPKVTPGMTTDKYYDGQERNVQFYDNYDLFFKPSYTANTGVALTKVSDAGTLRFSYSNMSNNGNTDNQSYERNTFSLRGTSDISDKFHIDARMNYIKEEAYNRPYMGNNVNNYMSNINAIPNTYDVTWMKDYKDEDGRPIGYNENNENPYWTMYETKFHDTKDRILGMATATYDITDHLKVQGRAGTDYTAWRADVLQPLYTPWYESGRAYERTQLDREDNFDAMVTYDNKFGKFDVVANVGTSYMHIYRRYSDTGSSNFSDPLQQNPQSGSDRFSSYDTYEKAISSVYATASIGYNGYLFLDVSGRNDWSSTLPLDNNSYFYPSISGSWVFSDMDWDTPDWLTFGKVRASWAKVGSDTDPYMLQQYYQIDGQTQDGLQTGAIYGNTINNSQLKPSMQTSYELGMNLRMFDDRVNLDMTYYNSSSVDQIMKVRIPESSGYEDAIINAGEIINKGVEISLGYDVIRKKDMNWHTQVNFAYNYNEVISLSEGVDQYLVGEGPVNIVAAPGQAYGTIMGTAYKRDDSGNIIVNEDGMPMVEDGYQQIGNGVQPFMVGWVNRFQYKNFSFGMVIDAKFGGDIYSSTNANMYSNGKHQDTADGRNTMHETGTYNPGGMVYENGEPFTGFTNDQDLQNYYQTVAGIDEAHVYDASYIRVAEISVGYTFPKTMVKSAKMQNLQLSFVASNLGYLWKNTDNIDPAASFAYGNAQGMEVGSYPLPRTFGLKLNAKF</sequence>
<evidence type="ECO:0000256" key="10">
    <source>
        <dbReference type="SAM" id="SignalP"/>
    </source>
</evidence>
<dbReference type="EMBL" id="JABANE010000061">
    <property type="protein sequence ID" value="NME70322.1"/>
    <property type="molecule type" value="Genomic_DNA"/>
</dbReference>
<dbReference type="PROSITE" id="PS52016">
    <property type="entry name" value="TONB_DEPENDENT_REC_3"/>
    <property type="match status" value="1"/>
</dbReference>
<comment type="caution">
    <text evidence="13">The sequence shown here is derived from an EMBL/GenBank/DDBJ whole genome shotgun (WGS) entry which is preliminary data.</text>
</comment>
<comment type="subcellular location">
    <subcellularLocation>
        <location evidence="1 8">Cell outer membrane</location>
        <topology evidence="1 8">Multi-pass membrane protein</topology>
    </subcellularLocation>
</comment>
<reference evidence="13 14" key="1">
    <citation type="submission" date="2020-04" db="EMBL/GenBank/DDBJ databases">
        <title>Flammeovirga sp. SR4, a novel species isolated from seawater.</title>
        <authorList>
            <person name="Wang X."/>
        </authorList>
    </citation>
    <scope>NUCLEOTIDE SEQUENCE [LARGE SCALE GENOMIC DNA]</scope>
    <source>
        <strain evidence="13 14">ATCC 23126</strain>
    </source>
</reference>
<dbReference type="Pfam" id="PF00593">
    <property type="entry name" value="TonB_dep_Rec_b-barrel"/>
    <property type="match status" value="1"/>
</dbReference>
<keyword evidence="5 9" id="KW-0798">TonB box</keyword>
<evidence type="ECO:0000256" key="3">
    <source>
        <dbReference type="ARBA" id="ARBA00022452"/>
    </source>
</evidence>
<dbReference type="NCBIfam" id="TIGR04056">
    <property type="entry name" value="OMP_RagA_SusC"/>
    <property type="match status" value="1"/>
</dbReference>
<dbReference type="InterPro" id="IPR037066">
    <property type="entry name" value="Plug_dom_sf"/>
</dbReference>
<feature type="domain" description="TonB-dependent receptor-like beta-barrel" evidence="11">
    <location>
        <begin position="417"/>
        <end position="983"/>
    </location>
</feature>
<feature type="chain" id="PRO_5031416278" evidence="10">
    <location>
        <begin position="25"/>
        <end position="1029"/>
    </location>
</feature>
<dbReference type="NCBIfam" id="TIGR04057">
    <property type="entry name" value="SusC_RagA_signa"/>
    <property type="match status" value="1"/>
</dbReference>
<dbReference type="Gene3D" id="2.170.130.10">
    <property type="entry name" value="TonB-dependent receptor, plug domain"/>
    <property type="match status" value="1"/>
</dbReference>
<protein>
    <submittedName>
        <fullName evidence="13">SusC/RagA family TonB-linked outer membrane protein</fullName>
    </submittedName>
</protein>
<dbReference type="InterPro" id="IPR012910">
    <property type="entry name" value="Plug_dom"/>
</dbReference>
<dbReference type="SUPFAM" id="SSF49464">
    <property type="entry name" value="Carboxypeptidase regulatory domain-like"/>
    <property type="match status" value="1"/>
</dbReference>
<keyword evidence="6 8" id="KW-0472">Membrane</keyword>
<dbReference type="FunFam" id="2.60.40.1120:FF:000003">
    <property type="entry name" value="Outer membrane protein Omp121"/>
    <property type="match status" value="1"/>
</dbReference>
<keyword evidence="14" id="KW-1185">Reference proteome</keyword>
<evidence type="ECO:0000313" key="14">
    <source>
        <dbReference type="Proteomes" id="UP000576082"/>
    </source>
</evidence>
<dbReference type="InterPro" id="IPR000531">
    <property type="entry name" value="Beta-barrel_TonB"/>
</dbReference>
<dbReference type="GO" id="GO:0009279">
    <property type="term" value="C:cell outer membrane"/>
    <property type="evidence" value="ECO:0007669"/>
    <property type="project" value="UniProtKB-SubCell"/>
</dbReference>
<dbReference type="Pfam" id="PF13715">
    <property type="entry name" value="CarbopepD_reg_2"/>
    <property type="match status" value="1"/>
</dbReference>
<keyword evidence="3 8" id="KW-1134">Transmembrane beta strand</keyword>
<name>A0A7X9RX14_9BACT</name>
<dbReference type="InterPro" id="IPR036942">
    <property type="entry name" value="Beta-barrel_TonB_sf"/>
</dbReference>
<evidence type="ECO:0000259" key="12">
    <source>
        <dbReference type="Pfam" id="PF07715"/>
    </source>
</evidence>
<evidence type="ECO:0000256" key="7">
    <source>
        <dbReference type="ARBA" id="ARBA00023237"/>
    </source>
</evidence>
<keyword evidence="10" id="KW-0732">Signal</keyword>
<gene>
    <name evidence="13" type="ORF">HHU12_20260</name>
</gene>
<dbReference type="SUPFAM" id="SSF56935">
    <property type="entry name" value="Porins"/>
    <property type="match status" value="1"/>
</dbReference>
<dbReference type="InterPro" id="IPR039426">
    <property type="entry name" value="TonB-dep_rcpt-like"/>
</dbReference>